<accession>A0A3Q7XMY8</accession>
<dbReference type="Pfam" id="PF13952">
    <property type="entry name" value="DUF4216"/>
    <property type="match status" value="1"/>
</dbReference>
<reference evidence="4" key="2">
    <citation type="submission" date="2025-08" db="UniProtKB">
        <authorList>
            <consortium name="RefSeq"/>
        </authorList>
    </citation>
    <scope>IDENTIFICATION</scope>
    <source>
        <tissue evidence="4">Etiolated seedlings</tissue>
    </source>
</reference>
<name>A0A3Q7XMY8_CICAR</name>
<dbReference type="OrthoDB" id="1408464at2759"/>
<organism evidence="3 4">
    <name type="scientific">Cicer arietinum</name>
    <name type="common">Chickpea</name>
    <name type="synonym">Garbanzo</name>
    <dbReference type="NCBI Taxonomy" id="3827"/>
    <lineage>
        <taxon>Eukaryota</taxon>
        <taxon>Viridiplantae</taxon>
        <taxon>Streptophyta</taxon>
        <taxon>Embryophyta</taxon>
        <taxon>Tracheophyta</taxon>
        <taxon>Spermatophyta</taxon>
        <taxon>Magnoliopsida</taxon>
        <taxon>eudicotyledons</taxon>
        <taxon>Gunneridae</taxon>
        <taxon>Pentapetalae</taxon>
        <taxon>rosids</taxon>
        <taxon>fabids</taxon>
        <taxon>Fabales</taxon>
        <taxon>Fabaceae</taxon>
        <taxon>Papilionoideae</taxon>
        <taxon>50 kb inversion clade</taxon>
        <taxon>NPAAA clade</taxon>
        <taxon>Hologalegina</taxon>
        <taxon>IRL clade</taxon>
        <taxon>Cicereae</taxon>
        <taxon>Cicer</taxon>
    </lineage>
</organism>
<evidence type="ECO:0000313" key="4">
    <source>
        <dbReference type="RefSeq" id="XP_027188263.1"/>
    </source>
</evidence>
<feature type="domain" description="DUF4216" evidence="2">
    <location>
        <begin position="113"/>
        <end position="187"/>
    </location>
</feature>
<sequence>MYRMYVQSLKSIYGDLNDNVIDTQIEVDFPRWFQEYVTKNHKLRMQNPDLYDLARGPLRLAKSWPIYHVNGYQFNTTSWGEGKITYNSGVCVKGIGQGETSSDYYGVVSEILEFEWRSQATRKLILFYCDWFDPSSRGMRIHNQYKIVEVRKGRKYGKFDPFIFPKSATQVYYSPYPGRQKVDWLVVMKTKPRGVVDDRHTLEVAFQVQESEVNATIEDDPIDNLQDDSVYGEEVDLHMMQDDEDEEEDEEDDFSDDGEDDDQEDDDSIE</sequence>
<evidence type="ECO:0000259" key="2">
    <source>
        <dbReference type="Pfam" id="PF13952"/>
    </source>
</evidence>
<proteinExistence type="predicted"/>
<dbReference type="PANTHER" id="PTHR48258">
    <property type="entry name" value="DUF4218 DOMAIN-CONTAINING PROTEIN-RELATED"/>
    <property type="match status" value="1"/>
</dbReference>
<protein>
    <submittedName>
        <fullName evidence="4">ATPase family AAA domain-containing protein 2-like isoform X1</fullName>
    </submittedName>
</protein>
<feature type="compositionally biased region" description="Acidic residues" evidence="1">
    <location>
        <begin position="242"/>
        <end position="270"/>
    </location>
</feature>
<dbReference type="InterPro" id="IPR025312">
    <property type="entry name" value="DUF4216"/>
</dbReference>
<evidence type="ECO:0000256" key="1">
    <source>
        <dbReference type="SAM" id="MobiDB-lite"/>
    </source>
</evidence>
<dbReference type="RefSeq" id="XP_027188263.1">
    <property type="nucleotide sequence ID" value="XM_027332462.1"/>
</dbReference>
<feature type="region of interest" description="Disordered" evidence="1">
    <location>
        <begin position="235"/>
        <end position="270"/>
    </location>
</feature>
<dbReference type="AlphaFoldDB" id="A0A3Q7XMY8"/>
<dbReference type="Proteomes" id="UP000087171">
    <property type="component" value="Chromosome Ca3"/>
</dbReference>
<keyword evidence="3" id="KW-1185">Reference proteome</keyword>
<gene>
    <name evidence="4" type="primary">LOC101500496</name>
</gene>
<reference evidence="3" key="1">
    <citation type="journal article" date="2013" name="Nat. Biotechnol.">
        <title>Draft genome sequence of chickpea (Cicer arietinum) provides a resource for trait improvement.</title>
        <authorList>
            <person name="Varshney R.K."/>
            <person name="Song C."/>
            <person name="Saxena R.K."/>
            <person name="Azam S."/>
            <person name="Yu S."/>
            <person name="Sharpe A.G."/>
            <person name="Cannon S."/>
            <person name="Baek J."/>
            <person name="Rosen B.D."/>
            <person name="Tar'an B."/>
            <person name="Millan T."/>
            <person name="Zhang X."/>
            <person name="Ramsay L.D."/>
            <person name="Iwata A."/>
            <person name="Wang Y."/>
            <person name="Nelson W."/>
            <person name="Farmer A.D."/>
            <person name="Gaur P.M."/>
            <person name="Soderlund C."/>
            <person name="Penmetsa R.V."/>
            <person name="Xu C."/>
            <person name="Bharti A.K."/>
            <person name="He W."/>
            <person name="Winter P."/>
            <person name="Zhao S."/>
            <person name="Hane J.K."/>
            <person name="Carrasquilla-Garcia N."/>
            <person name="Condie J.A."/>
            <person name="Upadhyaya H.D."/>
            <person name="Luo M.C."/>
            <person name="Thudi M."/>
            <person name="Gowda C.L."/>
            <person name="Singh N.P."/>
            <person name="Lichtenzveig J."/>
            <person name="Gali K.K."/>
            <person name="Rubio J."/>
            <person name="Nadarajan N."/>
            <person name="Dolezel J."/>
            <person name="Bansal K.C."/>
            <person name="Xu X."/>
            <person name="Edwards D."/>
            <person name="Zhang G."/>
            <person name="Kahl G."/>
            <person name="Gil J."/>
            <person name="Singh K.B."/>
            <person name="Datta S.K."/>
            <person name="Jackson S.A."/>
            <person name="Wang J."/>
            <person name="Cook D.R."/>
        </authorList>
    </citation>
    <scope>NUCLEOTIDE SEQUENCE [LARGE SCALE GENOMIC DNA]</scope>
    <source>
        <strain evidence="3">cv. CDC Frontier</strain>
    </source>
</reference>
<dbReference type="PANTHER" id="PTHR48258:SF4">
    <property type="entry name" value="DUF4216 DOMAIN-CONTAINING PROTEIN"/>
    <property type="match status" value="1"/>
</dbReference>
<evidence type="ECO:0000313" key="3">
    <source>
        <dbReference type="Proteomes" id="UP000087171"/>
    </source>
</evidence>
<dbReference type="GeneID" id="101500496"/>